<evidence type="ECO:0000256" key="3">
    <source>
        <dbReference type="ARBA" id="ARBA00022691"/>
    </source>
</evidence>
<evidence type="ECO:0000313" key="5">
    <source>
        <dbReference type="EMBL" id="GAA0252694.1"/>
    </source>
</evidence>
<dbReference type="Gene3D" id="3.40.50.150">
    <property type="entry name" value="Vaccinia Virus protein VP39"/>
    <property type="match status" value="1"/>
</dbReference>
<keyword evidence="1 5" id="KW-0489">Methyltransferase</keyword>
<dbReference type="RefSeq" id="WP_344650600.1">
    <property type="nucleotide sequence ID" value="NZ_BAAAGX010000016.1"/>
</dbReference>
<keyword evidence="6" id="KW-1185">Reference proteome</keyword>
<dbReference type="GO" id="GO:0008168">
    <property type="term" value="F:methyltransferase activity"/>
    <property type="evidence" value="ECO:0007669"/>
    <property type="project" value="UniProtKB-KW"/>
</dbReference>
<feature type="domain" description="Methyltransferase" evidence="4">
    <location>
        <begin position="38"/>
        <end position="123"/>
    </location>
</feature>
<dbReference type="InterPro" id="IPR041698">
    <property type="entry name" value="Methyltransf_25"/>
</dbReference>
<keyword evidence="2" id="KW-0808">Transferase</keyword>
<evidence type="ECO:0000259" key="4">
    <source>
        <dbReference type="Pfam" id="PF13649"/>
    </source>
</evidence>
<evidence type="ECO:0000313" key="6">
    <source>
        <dbReference type="Proteomes" id="UP001500967"/>
    </source>
</evidence>
<dbReference type="PANTHER" id="PTHR43464">
    <property type="entry name" value="METHYLTRANSFERASE"/>
    <property type="match status" value="1"/>
</dbReference>
<accession>A0ABP3E501</accession>
<protein>
    <submittedName>
        <fullName evidence="5">Class I SAM-dependent methyltransferase</fullName>
    </submittedName>
</protein>
<evidence type="ECO:0000256" key="2">
    <source>
        <dbReference type="ARBA" id="ARBA00022679"/>
    </source>
</evidence>
<dbReference type="Pfam" id="PF13649">
    <property type="entry name" value="Methyltransf_25"/>
    <property type="match status" value="1"/>
</dbReference>
<dbReference type="GO" id="GO:0032259">
    <property type="term" value="P:methylation"/>
    <property type="evidence" value="ECO:0007669"/>
    <property type="project" value="UniProtKB-KW"/>
</dbReference>
<dbReference type="PANTHER" id="PTHR43464:SF19">
    <property type="entry name" value="UBIQUINONE BIOSYNTHESIS O-METHYLTRANSFERASE, MITOCHONDRIAL"/>
    <property type="match status" value="1"/>
</dbReference>
<proteinExistence type="predicted"/>
<dbReference type="EMBL" id="BAAAGX010000016">
    <property type="protein sequence ID" value="GAA0252694.1"/>
    <property type="molecule type" value="Genomic_DNA"/>
</dbReference>
<sequence length="261" mass="27973">MTTTWNGWAAAAAVLDELYRPLADALLGTIPPGDARRILDVGCGTGATTIAAARRGHCVGVDISEPMVTAARERAGSTVEFVLADAQTHPFPAGAFDTVISRFGVMFFDNPRAAFGNLRRACVEGAALRFVVWRSAAENPFLRAAVPAARAVLPDLGERPTTGPGPYGLADPVSARQHLDSAGWADVVVRPLDVECRMPEADLEVYLTRIGPLAPALADADAETYTRVWDAVRPAYDRWVRDGEVHLPTACWLIEAEARPA</sequence>
<dbReference type="Proteomes" id="UP001500967">
    <property type="component" value="Unassembled WGS sequence"/>
</dbReference>
<organism evidence="5 6">
    <name type="scientific">Cryptosporangium japonicum</name>
    <dbReference type="NCBI Taxonomy" id="80872"/>
    <lineage>
        <taxon>Bacteria</taxon>
        <taxon>Bacillati</taxon>
        <taxon>Actinomycetota</taxon>
        <taxon>Actinomycetes</taxon>
        <taxon>Cryptosporangiales</taxon>
        <taxon>Cryptosporangiaceae</taxon>
        <taxon>Cryptosporangium</taxon>
    </lineage>
</organism>
<dbReference type="CDD" id="cd02440">
    <property type="entry name" value="AdoMet_MTases"/>
    <property type="match status" value="1"/>
</dbReference>
<evidence type="ECO:0000256" key="1">
    <source>
        <dbReference type="ARBA" id="ARBA00022603"/>
    </source>
</evidence>
<dbReference type="SUPFAM" id="SSF53335">
    <property type="entry name" value="S-adenosyl-L-methionine-dependent methyltransferases"/>
    <property type="match status" value="1"/>
</dbReference>
<name>A0ABP3E501_9ACTN</name>
<reference evidence="6" key="1">
    <citation type="journal article" date="2019" name="Int. J. Syst. Evol. Microbiol.">
        <title>The Global Catalogue of Microorganisms (GCM) 10K type strain sequencing project: providing services to taxonomists for standard genome sequencing and annotation.</title>
        <authorList>
            <consortium name="The Broad Institute Genomics Platform"/>
            <consortium name="The Broad Institute Genome Sequencing Center for Infectious Disease"/>
            <person name="Wu L."/>
            <person name="Ma J."/>
        </authorList>
    </citation>
    <scope>NUCLEOTIDE SEQUENCE [LARGE SCALE GENOMIC DNA]</scope>
    <source>
        <strain evidence="6">JCM 10425</strain>
    </source>
</reference>
<comment type="caution">
    <text evidence="5">The sequence shown here is derived from an EMBL/GenBank/DDBJ whole genome shotgun (WGS) entry which is preliminary data.</text>
</comment>
<gene>
    <name evidence="5" type="ORF">GCM10009539_42340</name>
</gene>
<keyword evidence="3" id="KW-0949">S-adenosyl-L-methionine</keyword>
<dbReference type="InterPro" id="IPR029063">
    <property type="entry name" value="SAM-dependent_MTases_sf"/>
</dbReference>